<dbReference type="AlphaFoldDB" id="A0A5J4WKK3"/>
<gene>
    <name evidence="1" type="ORF">EZS28_009327</name>
</gene>
<comment type="caution">
    <text evidence="1">The sequence shown here is derived from an EMBL/GenBank/DDBJ whole genome shotgun (WGS) entry which is preliminary data.</text>
</comment>
<proteinExistence type="predicted"/>
<sequence>MSENGWDLLDPVGDEALDLGQDRSMESNWRGQMGHGGSQSNVERWRCEGDVGSFVWMAKRIKENNRGREVLGRVEGGDQRGDCAGGEH</sequence>
<protein>
    <submittedName>
        <fullName evidence="1">Uncharacterized protein</fullName>
    </submittedName>
</protein>
<evidence type="ECO:0000313" key="2">
    <source>
        <dbReference type="Proteomes" id="UP000324800"/>
    </source>
</evidence>
<evidence type="ECO:0000313" key="1">
    <source>
        <dbReference type="EMBL" id="KAA6395146.1"/>
    </source>
</evidence>
<dbReference type="Proteomes" id="UP000324800">
    <property type="component" value="Unassembled WGS sequence"/>
</dbReference>
<reference evidence="1 2" key="1">
    <citation type="submission" date="2019-03" db="EMBL/GenBank/DDBJ databases">
        <title>Single cell metagenomics reveals metabolic interactions within the superorganism composed of flagellate Streblomastix strix and complex community of Bacteroidetes bacteria on its surface.</title>
        <authorList>
            <person name="Treitli S.C."/>
            <person name="Kolisko M."/>
            <person name="Husnik F."/>
            <person name="Keeling P."/>
            <person name="Hampl V."/>
        </authorList>
    </citation>
    <scope>NUCLEOTIDE SEQUENCE [LARGE SCALE GENOMIC DNA]</scope>
    <source>
        <strain evidence="1">ST1C</strain>
    </source>
</reference>
<accession>A0A5J4WKK3</accession>
<name>A0A5J4WKK3_9EUKA</name>
<organism evidence="1 2">
    <name type="scientific">Streblomastix strix</name>
    <dbReference type="NCBI Taxonomy" id="222440"/>
    <lineage>
        <taxon>Eukaryota</taxon>
        <taxon>Metamonada</taxon>
        <taxon>Preaxostyla</taxon>
        <taxon>Oxymonadida</taxon>
        <taxon>Streblomastigidae</taxon>
        <taxon>Streblomastix</taxon>
    </lineage>
</organism>
<dbReference type="EMBL" id="SNRW01001759">
    <property type="protein sequence ID" value="KAA6395146.1"/>
    <property type="molecule type" value="Genomic_DNA"/>
</dbReference>